<protein>
    <submittedName>
        <fullName evidence="2">DUF1304 domain-containing protein</fullName>
    </submittedName>
</protein>
<evidence type="ECO:0000313" key="3">
    <source>
        <dbReference type="Proteomes" id="UP000539146"/>
    </source>
</evidence>
<feature type="transmembrane region" description="Helical" evidence="1">
    <location>
        <begin position="55"/>
        <end position="74"/>
    </location>
</feature>
<keyword evidence="1" id="KW-1133">Transmembrane helix</keyword>
<dbReference type="Proteomes" id="UP000539146">
    <property type="component" value="Unassembled WGS sequence"/>
</dbReference>
<feature type="transmembrane region" description="Helical" evidence="1">
    <location>
        <begin position="6"/>
        <end position="27"/>
    </location>
</feature>
<accession>A0A850DVC5</accession>
<organism evidence="2 3">
    <name type="scientific">Curtobacterium citreum</name>
    <dbReference type="NCBI Taxonomy" id="2036"/>
    <lineage>
        <taxon>Bacteria</taxon>
        <taxon>Bacillati</taxon>
        <taxon>Actinomycetota</taxon>
        <taxon>Actinomycetes</taxon>
        <taxon>Micrococcales</taxon>
        <taxon>Microbacteriaceae</taxon>
        <taxon>Curtobacterium</taxon>
    </lineage>
</organism>
<feature type="transmembrane region" description="Helical" evidence="1">
    <location>
        <begin position="80"/>
        <end position="100"/>
    </location>
</feature>
<dbReference type="PANTHER" id="PTHR38446">
    <property type="entry name" value="BLL0914 PROTEIN"/>
    <property type="match status" value="1"/>
</dbReference>
<dbReference type="Pfam" id="PF06993">
    <property type="entry name" value="DUF1304"/>
    <property type="match status" value="1"/>
</dbReference>
<evidence type="ECO:0000313" key="2">
    <source>
        <dbReference type="EMBL" id="NUU29586.1"/>
    </source>
</evidence>
<reference evidence="2 3" key="1">
    <citation type="submission" date="2020-05" db="EMBL/GenBank/DDBJ databases">
        <title>Genome Sequencing of Type Strains.</title>
        <authorList>
            <person name="Lemaire J.F."/>
            <person name="Inderbitzin P."/>
            <person name="Gregorio O.A."/>
            <person name="Collins S.B."/>
            <person name="Wespe N."/>
            <person name="Knight-Connoni V."/>
        </authorList>
    </citation>
    <scope>NUCLEOTIDE SEQUENCE [LARGE SCALE GENOMIC DNA]</scope>
    <source>
        <strain evidence="2 3">DSM 20512</strain>
    </source>
</reference>
<dbReference type="PANTHER" id="PTHR38446:SF1">
    <property type="entry name" value="BLL0914 PROTEIN"/>
    <property type="match status" value="1"/>
</dbReference>
<name>A0A850DVC5_9MICO</name>
<comment type="caution">
    <text evidence="2">The sequence shown here is derived from an EMBL/GenBank/DDBJ whole genome shotgun (WGS) entry which is preliminary data.</text>
</comment>
<dbReference type="AlphaFoldDB" id="A0A850DVC5"/>
<proteinExistence type="predicted"/>
<keyword evidence="1" id="KW-0812">Transmembrane</keyword>
<dbReference type="RefSeq" id="WP_175326794.1">
    <property type="nucleotide sequence ID" value="NZ_BAAAWP010000001.1"/>
</dbReference>
<dbReference type="EMBL" id="JABMCG010000126">
    <property type="protein sequence ID" value="NUU29586.1"/>
    <property type="molecule type" value="Genomic_DNA"/>
</dbReference>
<gene>
    <name evidence="2" type="ORF">HP467_15955</name>
</gene>
<evidence type="ECO:0000256" key="1">
    <source>
        <dbReference type="SAM" id="Phobius"/>
    </source>
</evidence>
<dbReference type="InterPro" id="IPR009732">
    <property type="entry name" value="DUF1304"/>
</dbReference>
<sequence length="128" mass="13195">MTVVALVFAALAALLHVYIFVLESVLWTTPRARNTFRTTAEEAQATRQLAYNQGFYNLFLAVLAIVGVVVVAAGGTAVGLTLVVAGTASMLGAALVLFASDASKRRAASTQGAFPLLALLSLGVAALV</sequence>
<keyword evidence="1" id="KW-0472">Membrane</keyword>